<protein>
    <submittedName>
        <fullName evidence="1">Uncharacterized protein</fullName>
    </submittedName>
</protein>
<keyword evidence="2" id="KW-1185">Reference proteome</keyword>
<organism evidence="1 2">
    <name type="scientific">Dissophora globulifera</name>
    <dbReference type="NCBI Taxonomy" id="979702"/>
    <lineage>
        <taxon>Eukaryota</taxon>
        <taxon>Fungi</taxon>
        <taxon>Fungi incertae sedis</taxon>
        <taxon>Mucoromycota</taxon>
        <taxon>Mortierellomycotina</taxon>
        <taxon>Mortierellomycetes</taxon>
        <taxon>Mortierellales</taxon>
        <taxon>Mortierellaceae</taxon>
        <taxon>Dissophora</taxon>
    </lineage>
</organism>
<dbReference type="Proteomes" id="UP000738325">
    <property type="component" value="Unassembled WGS sequence"/>
</dbReference>
<comment type="caution">
    <text evidence="1">The sequence shown here is derived from an EMBL/GenBank/DDBJ whole genome shotgun (WGS) entry which is preliminary data.</text>
</comment>
<proteinExistence type="predicted"/>
<dbReference type="EMBL" id="JAAAIP010000170">
    <property type="protein sequence ID" value="KAG0323887.1"/>
    <property type="molecule type" value="Genomic_DNA"/>
</dbReference>
<accession>A0A9P6RSH9</accession>
<dbReference type="OrthoDB" id="2392168at2759"/>
<name>A0A9P6RSH9_9FUNG</name>
<dbReference type="AlphaFoldDB" id="A0A9P6RSH9"/>
<reference evidence="1" key="1">
    <citation type="journal article" date="2020" name="Fungal Divers.">
        <title>Resolving the Mortierellaceae phylogeny through synthesis of multi-gene phylogenetics and phylogenomics.</title>
        <authorList>
            <person name="Vandepol N."/>
            <person name="Liber J."/>
            <person name="Desiro A."/>
            <person name="Na H."/>
            <person name="Kennedy M."/>
            <person name="Barry K."/>
            <person name="Grigoriev I.V."/>
            <person name="Miller A.N."/>
            <person name="O'Donnell K."/>
            <person name="Stajich J.E."/>
            <person name="Bonito G."/>
        </authorList>
    </citation>
    <scope>NUCLEOTIDE SEQUENCE</scope>
    <source>
        <strain evidence="1">REB-010B</strain>
    </source>
</reference>
<sequence>MVTPESYLGRLKVCSQAFLTAAYHCLFMATKTSCGAEESSWIGSGAGFAKGGGGVSSSGTTTAAGALSLSNHRSSFLERDWANGRLYYEAHYIFRLGLEDLIAFMRTEPAAAKLYSAFEQPMRDLKIESDAHVK</sequence>
<evidence type="ECO:0000313" key="1">
    <source>
        <dbReference type="EMBL" id="KAG0323887.1"/>
    </source>
</evidence>
<evidence type="ECO:0000313" key="2">
    <source>
        <dbReference type="Proteomes" id="UP000738325"/>
    </source>
</evidence>
<gene>
    <name evidence="1" type="ORF">BGZ99_002384</name>
</gene>